<evidence type="ECO:0000313" key="2">
    <source>
        <dbReference type="EMBL" id="SMX77797.1"/>
    </source>
</evidence>
<sequence>MLVFVTGATGTVGRLVLPHLIEAGAQVRALTRNPDSANFPTEIETVQGDLEQPDGLRAAFEGVDALYLIVAGERSAEVIDLAKAAGVKRIVTLSSASAGFEDNPGGNYHRDFEVAVESSGLGWTHVRPGMFATNLLDWAEAIKSTRTVRAPYDAARQAPVHEKDVAGVAAAALLDDSHVGCIYTLSGPESLTKSEQIDAISTALGELVRFEEVTPEQWREENGAYVPDYVLDWLQSYWQNALTTPEPVLPDVENVLGRPSTPLIDWARDHQDDFR</sequence>
<proteinExistence type="predicted"/>
<dbReference type="PANTHER" id="PTHR43162:SF1">
    <property type="entry name" value="PRESTALK A DIFFERENTIATION PROTEIN A"/>
    <property type="match status" value="1"/>
</dbReference>
<protein>
    <submittedName>
        <fullName evidence="2">Uncharacterized conserved protein YbjT, contains NAD(P)-binding and DUF2867 domains</fullName>
    </submittedName>
</protein>
<name>A0A2H1IRG8_BREAU</name>
<dbReference type="Gene3D" id="3.90.25.10">
    <property type="entry name" value="UDP-galactose 4-epimerase, domain 1"/>
    <property type="match status" value="1"/>
</dbReference>
<dbReference type="RefSeq" id="WP_101556533.1">
    <property type="nucleotide sequence ID" value="NZ_FXZI01000002.1"/>
</dbReference>
<dbReference type="InterPro" id="IPR051604">
    <property type="entry name" value="Ergot_Alk_Oxidoreductase"/>
</dbReference>
<dbReference type="Proteomes" id="UP000234300">
    <property type="component" value="Unassembled WGS sequence"/>
</dbReference>
<dbReference type="PANTHER" id="PTHR43162">
    <property type="match status" value="1"/>
</dbReference>
<evidence type="ECO:0000259" key="1">
    <source>
        <dbReference type="Pfam" id="PF13460"/>
    </source>
</evidence>
<feature type="domain" description="NAD(P)-binding" evidence="1">
    <location>
        <begin position="7"/>
        <end position="175"/>
    </location>
</feature>
<dbReference type="Pfam" id="PF13460">
    <property type="entry name" value="NAD_binding_10"/>
    <property type="match status" value="1"/>
</dbReference>
<dbReference type="SUPFAM" id="SSF51735">
    <property type="entry name" value="NAD(P)-binding Rossmann-fold domains"/>
    <property type="match status" value="1"/>
</dbReference>
<organism evidence="2 3">
    <name type="scientific">Brevibacterium aurantiacum</name>
    <dbReference type="NCBI Taxonomy" id="273384"/>
    <lineage>
        <taxon>Bacteria</taxon>
        <taxon>Bacillati</taxon>
        <taxon>Actinomycetota</taxon>
        <taxon>Actinomycetes</taxon>
        <taxon>Micrococcales</taxon>
        <taxon>Brevibacteriaceae</taxon>
        <taxon>Brevibacterium</taxon>
    </lineage>
</organism>
<gene>
    <name evidence="2" type="ORF">BAURA86_00899</name>
</gene>
<dbReference type="EMBL" id="FXZI01000002">
    <property type="protein sequence ID" value="SMX77797.1"/>
    <property type="molecule type" value="Genomic_DNA"/>
</dbReference>
<evidence type="ECO:0000313" key="3">
    <source>
        <dbReference type="Proteomes" id="UP000234300"/>
    </source>
</evidence>
<accession>A0A2H1IRG8</accession>
<dbReference type="AlphaFoldDB" id="A0A2H1IRG8"/>
<dbReference type="InterPro" id="IPR016040">
    <property type="entry name" value="NAD(P)-bd_dom"/>
</dbReference>
<dbReference type="Gene3D" id="3.40.50.720">
    <property type="entry name" value="NAD(P)-binding Rossmann-like Domain"/>
    <property type="match status" value="1"/>
</dbReference>
<reference evidence="2 3" key="1">
    <citation type="submission" date="2017-03" db="EMBL/GenBank/DDBJ databases">
        <authorList>
            <person name="Afonso C.L."/>
            <person name="Miller P.J."/>
            <person name="Scott M.A."/>
            <person name="Spackman E."/>
            <person name="Goraichik I."/>
            <person name="Dimitrov K.M."/>
            <person name="Suarez D.L."/>
            <person name="Swayne D.E."/>
        </authorList>
    </citation>
    <scope>NUCLEOTIDE SEQUENCE [LARGE SCALE GENOMIC DNA]</scope>
    <source>
        <strain evidence="3">8(6)</strain>
    </source>
</reference>
<dbReference type="InterPro" id="IPR036291">
    <property type="entry name" value="NAD(P)-bd_dom_sf"/>
</dbReference>